<accession>A0A3L6L4N2</accession>
<feature type="compositionally biased region" description="Basic and acidic residues" evidence="1">
    <location>
        <begin position="409"/>
        <end position="420"/>
    </location>
</feature>
<reference evidence="2 3" key="1">
    <citation type="submission" date="2018-09" db="EMBL/GenBank/DDBJ databases">
        <title>whole genome sequence of T. equiperdum IVM-t1 strain.</title>
        <authorList>
            <person name="Suganuma K."/>
        </authorList>
    </citation>
    <scope>NUCLEOTIDE SEQUENCE [LARGE SCALE GENOMIC DNA]</scope>
    <source>
        <strain evidence="2 3">IVM-t1</strain>
    </source>
</reference>
<feature type="region of interest" description="Disordered" evidence="1">
    <location>
        <begin position="404"/>
        <end position="482"/>
    </location>
</feature>
<protein>
    <submittedName>
        <fullName evidence="2">Uncharacterized protein</fullName>
    </submittedName>
</protein>
<evidence type="ECO:0000313" key="3">
    <source>
        <dbReference type="Proteomes" id="UP000266743"/>
    </source>
</evidence>
<dbReference type="AlphaFoldDB" id="A0A3L6L4N2"/>
<organism evidence="2 3">
    <name type="scientific">Trypanosoma brucei equiperdum</name>
    <dbReference type="NCBI Taxonomy" id="630700"/>
    <lineage>
        <taxon>Eukaryota</taxon>
        <taxon>Discoba</taxon>
        <taxon>Euglenozoa</taxon>
        <taxon>Kinetoplastea</taxon>
        <taxon>Metakinetoplastina</taxon>
        <taxon>Trypanosomatida</taxon>
        <taxon>Trypanosomatidae</taxon>
        <taxon>Trypanosoma</taxon>
    </lineage>
</organism>
<evidence type="ECO:0000313" key="2">
    <source>
        <dbReference type="EMBL" id="RHW71076.1"/>
    </source>
</evidence>
<dbReference type="EMBL" id="QSBY01000008">
    <property type="protein sequence ID" value="RHW71076.1"/>
    <property type="molecule type" value="Genomic_DNA"/>
</dbReference>
<feature type="compositionally biased region" description="Basic and acidic residues" evidence="1">
    <location>
        <begin position="450"/>
        <end position="463"/>
    </location>
</feature>
<dbReference type="Proteomes" id="UP000266743">
    <property type="component" value="Chromosome 8"/>
</dbReference>
<name>A0A3L6L4N2_9TRYP</name>
<evidence type="ECO:0000256" key="1">
    <source>
        <dbReference type="SAM" id="MobiDB-lite"/>
    </source>
</evidence>
<gene>
    <name evidence="2" type="ORF">DPX39_080044900</name>
</gene>
<proteinExistence type="predicted"/>
<feature type="region of interest" description="Disordered" evidence="1">
    <location>
        <begin position="152"/>
        <end position="202"/>
    </location>
</feature>
<comment type="caution">
    <text evidence="2">The sequence shown here is derived from an EMBL/GenBank/DDBJ whole genome shotgun (WGS) entry which is preliminary data.</text>
</comment>
<sequence length="648" mass="71378">MERRIEEDEKHLQGWCRDGVYGCQIPSPELRLHSSSNRGHGTEQLGREEQCEWRRPGMKKGISVTHTTERFDTKPIVVSRASRGNVDSPALSSSGSLCASNDLLSVEQELKELLEGYRYIVGNGCEDWKIGGDSPHETPACAPGRVLTRRGELSNACGEHESKNTSGSETGGGKKNATRDEDTSLPVSSVRGDHSTDANTPTPLVQLSTDILMTSNPAAGGGMWGCELSREAYSSTPVAQGSSHVDIFANALTEDQLSRSFDVQSQERKQAMGFLRQQLGTTIPSQNVRTTSPARQLSWNSTLLVDAIENSNEADNSFGMGFDTVWYPPRKDEVHSPVPPIVRREFAIANSSGSASCNVKTNRSGDGVHILPPSQRQEGSKNFFGRGMVGNRCDVPLLSPQQPSCSSLLRHEVTHSEEGRPSQGDVDYNASTRVKGGDRNPLRKRRGQHVKHEPSSCEHRRGGDSTTPEIATSARRTENHSMRSGAMPMDAERACDGLDTSAEWRRCTRLGTWEVGVGVDGRVEEKIPKISGEVALGKFSDISQRQQQFQLHQHQHQQQRALFHSGRRRCSQSDRGVVNRFHENVERYMAAVESNNGYSTVLPHFADSLVGAAISDLFPAVKRRQAQLKQSQYAEAEAARTMRGCYRN</sequence>